<dbReference type="InterPro" id="IPR039422">
    <property type="entry name" value="MarR/SlyA-like"/>
</dbReference>
<evidence type="ECO:0000313" key="6">
    <source>
        <dbReference type="Proteomes" id="UP000051589"/>
    </source>
</evidence>
<evidence type="ECO:0000313" key="5">
    <source>
        <dbReference type="EMBL" id="KRN01947.1"/>
    </source>
</evidence>
<dbReference type="SMART" id="SM00347">
    <property type="entry name" value="HTH_MARR"/>
    <property type="match status" value="1"/>
</dbReference>
<protein>
    <recommendedName>
        <fullName evidence="4">HTH marR-type domain-containing protein</fullName>
    </recommendedName>
</protein>
<dbReference type="PANTHER" id="PTHR33164:SF57">
    <property type="entry name" value="MARR-FAMILY TRANSCRIPTIONAL REGULATOR"/>
    <property type="match status" value="1"/>
</dbReference>
<keyword evidence="2" id="KW-0238">DNA-binding</keyword>
<dbReference type="STRING" id="1423803.FD13_GL000400"/>
<feature type="domain" description="HTH marR-type" evidence="4">
    <location>
        <begin position="4"/>
        <end position="136"/>
    </location>
</feature>
<dbReference type="Pfam" id="PF12802">
    <property type="entry name" value="MarR_2"/>
    <property type="match status" value="1"/>
</dbReference>
<dbReference type="InterPro" id="IPR036388">
    <property type="entry name" value="WH-like_DNA-bd_sf"/>
</dbReference>
<comment type="caution">
    <text evidence="5">The sequence shown here is derived from an EMBL/GenBank/DDBJ whole genome shotgun (WGS) entry which is preliminary data.</text>
</comment>
<dbReference type="InterPro" id="IPR036390">
    <property type="entry name" value="WH_DNA-bd_sf"/>
</dbReference>
<name>A0A0R2DG29_9LACO</name>
<evidence type="ECO:0000256" key="3">
    <source>
        <dbReference type="ARBA" id="ARBA00023163"/>
    </source>
</evidence>
<dbReference type="GO" id="GO:0006950">
    <property type="term" value="P:response to stress"/>
    <property type="evidence" value="ECO:0007669"/>
    <property type="project" value="TreeGrafter"/>
</dbReference>
<dbReference type="PATRIC" id="fig|1423803.3.peg.395"/>
<sequence>MTSDETVARQIIILGRKIRQCRNQYIRHLNLTSEQADALRFFADHPQETIAGFRTYQEITHQTARQIVQGLVQKGLVVLTPNPTDGRAKLVTLTVSGHAKRTSLDQHIWQTSQKLLTDFTPREQRQLLTLLQRTSSNLERN</sequence>
<dbReference type="PANTHER" id="PTHR33164">
    <property type="entry name" value="TRANSCRIPTIONAL REGULATOR, MARR FAMILY"/>
    <property type="match status" value="1"/>
</dbReference>
<dbReference type="InterPro" id="IPR023187">
    <property type="entry name" value="Tscrpt_reg_MarR-type_CS"/>
</dbReference>
<dbReference type="RefSeq" id="WP_061776646.1">
    <property type="nucleotide sequence ID" value="NZ_AYZH01000012.1"/>
</dbReference>
<organism evidence="5 6">
    <name type="scientific">Levilactobacillus senmaizukei DSM 21775 = NBRC 103853</name>
    <dbReference type="NCBI Taxonomy" id="1423803"/>
    <lineage>
        <taxon>Bacteria</taxon>
        <taxon>Bacillati</taxon>
        <taxon>Bacillota</taxon>
        <taxon>Bacilli</taxon>
        <taxon>Lactobacillales</taxon>
        <taxon>Lactobacillaceae</taxon>
        <taxon>Levilactobacillus</taxon>
    </lineage>
</organism>
<reference evidence="5 6" key="1">
    <citation type="journal article" date="2015" name="Genome Announc.">
        <title>Expanding the biotechnology potential of lactobacilli through comparative genomics of 213 strains and associated genera.</title>
        <authorList>
            <person name="Sun Z."/>
            <person name="Harris H.M."/>
            <person name="McCann A."/>
            <person name="Guo C."/>
            <person name="Argimon S."/>
            <person name="Zhang W."/>
            <person name="Yang X."/>
            <person name="Jeffery I.B."/>
            <person name="Cooney J.C."/>
            <person name="Kagawa T.F."/>
            <person name="Liu W."/>
            <person name="Song Y."/>
            <person name="Salvetti E."/>
            <person name="Wrobel A."/>
            <person name="Rasinkangas P."/>
            <person name="Parkhill J."/>
            <person name="Rea M.C."/>
            <person name="O'Sullivan O."/>
            <person name="Ritari J."/>
            <person name="Douillard F.P."/>
            <person name="Paul Ross R."/>
            <person name="Yang R."/>
            <person name="Briner A.E."/>
            <person name="Felis G.E."/>
            <person name="de Vos W.M."/>
            <person name="Barrangou R."/>
            <person name="Klaenhammer T.R."/>
            <person name="Caufield P.W."/>
            <person name="Cui Y."/>
            <person name="Zhang H."/>
            <person name="O'Toole P.W."/>
        </authorList>
    </citation>
    <scope>NUCLEOTIDE SEQUENCE [LARGE SCALE GENOMIC DNA]</scope>
    <source>
        <strain evidence="5 6">DSM 21775</strain>
    </source>
</reference>
<dbReference type="EMBL" id="AYZH01000012">
    <property type="protein sequence ID" value="KRN01947.1"/>
    <property type="molecule type" value="Genomic_DNA"/>
</dbReference>
<dbReference type="GO" id="GO:0003700">
    <property type="term" value="F:DNA-binding transcription factor activity"/>
    <property type="evidence" value="ECO:0007669"/>
    <property type="project" value="InterPro"/>
</dbReference>
<dbReference type="PROSITE" id="PS50995">
    <property type="entry name" value="HTH_MARR_2"/>
    <property type="match status" value="1"/>
</dbReference>
<evidence type="ECO:0000256" key="1">
    <source>
        <dbReference type="ARBA" id="ARBA00023015"/>
    </source>
</evidence>
<dbReference type="InterPro" id="IPR000835">
    <property type="entry name" value="HTH_MarR-typ"/>
</dbReference>
<keyword evidence="1" id="KW-0805">Transcription regulation</keyword>
<accession>A0A0R2DG29</accession>
<dbReference type="SUPFAM" id="SSF46785">
    <property type="entry name" value="Winged helix' DNA-binding domain"/>
    <property type="match status" value="1"/>
</dbReference>
<keyword evidence="6" id="KW-1185">Reference proteome</keyword>
<evidence type="ECO:0000259" key="4">
    <source>
        <dbReference type="PROSITE" id="PS50995"/>
    </source>
</evidence>
<dbReference type="AlphaFoldDB" id="A0A0R2DG29"/>
<proteinExistence type="predicted"/>
<dbReference type="Proteomes" id="UP000051589">
    <property type="component" value="Unassembled WGS sequence"/>
</dbReference>
<gene>
    <name evidence="5" type="ORF">FD13_GL000400</name>
</gene>
<evidence type="ECO:0000256" key="2">
    <source>
        <dbReference type="ARBA" id="ARBA00023125"/>
    </source>
</evidence>
<keyword evidence="3" id="KW-0804">Transcription</keyword>
<dbReference type="PROSITE" id="PS01117">
    <property type="entry name" value="HTH_MARR_1"/>
    <property type="match status" value="1"/>
</dbReference>
<dbReference type="OrthoDB" id="5327581at2"/>
<dbReference type="Gene3D" id="1.10.10.10">
    <property type="entry name" value="Winged helix-like DNA-binding domain superfamily/Winged helix DNA-binding domain"/>
    <property type="match status" value="1"/>
</dbReference>
<dbReference type="GO" id="GO:0003677">
    <property type="term" value="F:DNA binding"/>
    <property type="evidence" value="ECO:0007669"/>
    <property type="project" value="UniProtKB-KW"/>
</dbReference>